<dbReference type="AlphaFoldDB" id="A0A1H5URH0"/>
<keyword evidence="4" id="KW-1133">Transmembrane helix</keyword>
<dbReference type="Gene3D" id="1.10.10.60">
    <property type="entry name" value="Homeodomain-like"/>
    <property type="match status" value="2"/>
</dbReference>
<feature type="transmembrane region" description="Helical" evidence="4">
    <location>
        <begin position="715"/>
        <end position="734"/>
    </location>
</feature>
<dbReference type="InterPro" id="IPR009057">
    <property type="entry name" value="Homeodomain-like_sf"/>
</dbReference>
<evidence type="ECO:0000256" key="3">
    <source>
        <dbReference type="ARBA" id="ARBA00023163"/>
    </source>
</evidence>
<dbReference type="PANTHER" id="PTHR43280">
    <property type="entry name" value="ARAC-FAMILY TRANSCRIPTIONAL REGULATOR"/>
    <property type="match status" value="1"/>
</dbReference>
<keyword evidence="4" id="KW-0472">Membrane</keyword>
<dbReference type="PRINTS" id="PR00032">
    <property type="entry name" value="HTHARAC"/>
</dbReference>
<dbReference type="GO" id="GO:0003700">
    <property type="term" value="F:DNA-binding transcription factor activity"/>
    <property type="evidence" value="ECO:0007669"/>
    <property type="project" value="InterPro"/>
</dbReference>
<dbReference type="InterPro" id="IPR011041">
    <property type="entry name" value="Quinoprot_gluc/sorb_DH_b-prop"/>
</dbReference>
<evidence type="ECO:0000256" key="1">
    <source>
        <dbReference type="ARBA" id="ARBA00023015"/>
    </source>
</evidence>
<evidence type="ECO:0000313" key="7">
    <source>
        <dbReference type="Proteomes" id="UP000236721"/>
    </source>
</evidence>
<dbReference type="InterPro" id="IPR015943">
    <property type="entry name" value="WD40/YVTN_repeat-like_dom_sf"/>
</dbReference>
<dbReference type="InterPro" id="IPR018060">
    <property type="entry name" value="HTH_AraC"/>
</dbReference>
<dbReference type="PROSITE" id="PS01124">
    <property type="entry name" value="HTH_ARAC_FAMILY_2"/>
    <property type="match status" value="1"/>
</dbReference>
<protein>
    <submittedName>
        <fullName evidence="6">Ligand-binding sensor domain-containing protein</fullName>
    </submittedName>
</protein>
<feature type="domain" description="HTH araC/xylS-type" evidence="5">
    <location>
        <begin position="1010"/>
        <end position="1108"/>
    </location>
</feature>
<evidence type="ECO:0000256" key="4">
    <source>
        <dbReference type="SAM" id="Phobius"/>
    </source>
</evidence>
<dbReference type="SUPFAM" id="SSF50952">
    <property type="entry name" value="Soluble quinoprotein glucose dehydrogenase"/>
    <property type="match status" value="1"/>
</dbReference>
<dbReference type="OrthoDB" id="9803764at2"/>
<proteinExistence type="predicted"/>
<keyword evidence="2" id="KW-0238">DNA-binding</keyword>
<dbReference type="SMART" id="SM00342">
    <property type="entry name" value="HTH_ARAC"/>
    <property type="match status" value="1"/>
</dbReference>
<keyword evidence="4" id="KW-0812">Transmembrane</keyword>
<dbReference type="EMBL" id="FNVG01000003">
    <property type="protein sequence ID" value="SEF77702.1"/>
    <property type="molecule type" value="Genomic_DNA"/>
</dbReference>
<dbReference type="PANTHER" id="PTHR43280:SF28">
    <property type="entry name" value="HTH-TYPE TRANSCRIPTIONAL ACTIVATOR RHAS"/>
    <property type="match status" value="1"/>
</dbReference>
<dbReference type="Gene3D" id="3.30.565.10">
    <property type="entry name" value="Histidine kinase-like ATPase, C-terminal domain"/>
    <property type="match status" value="1"/>
</dbReference>
<dbReference type="RefSeq" id="WP_103879252.1">
    <property type="nucleotide sequence ID" value="NZ_FNVG01000003.1"/>
</dbReference>
<dbReference type="Proteomes" id="UP000236721">
    <property type="component" value="Unassembled WGS sequence"/>
</dbReference>
<dbReference type="InterPro" id="IPR036890">
    <property type="entry name" value="HATPase_C_sf"/>
</dbReference>
<sequence>MSALAIFSLPGLASELPPIFYPLKLQSEGQFLAAKQLFSGEEGGLWSIDVHNRVRFFDGHNFTELNDAPFDSQLVTFTQGKFWYAKANKVYSRQALGKSKLVYQAEITRDIQKIDSHENKIWFTDQDYFYAFDEQLGQVLKLEQSEFERFYSGAAINIRAAIEVDGEWWLGTSIGLFKWDGVRLAQVVTQHTGQVTRLFYSTDDQTLLIGYTDGVETYSFVSEQGRYYQAEHSHVLTLEQSSKHYWVGTEHGLFLVDKATQHIDKAAFNENDDFGLAGEKIYSLVADEMSGMWIATDNGVRYFSEYNELFRRSSVSVEDDINRLEAKLEVVANPLGGYWVITPTALYSVDGAGVSTLVFWGKVSSLAQHEKLLWLATDRGLLQLDLARYRVTTLRQEVDRLPTHVDHIAVGTDATLWLSNGSRLMTMNIETQTVKDFGVDWAISEHLPAKITEIDVVSERLTVVGTDHGLYLIEQGQSRFVRQSEPFGSVIEISSSNNGVWVASGYGAFSLSLNDLSFQALPLYQDNIRPICITRSEDATWLVTSVGITAYQQQGNIVQHISAPYGVINNEFINGSCSYSPVSGDVILGSRYGIVEFDARYLQNLQLPQASVLVSKVAVNNSAVRLADLTERMPKIEYGDSISLQLSLWPAIQGSTLIYRSNGSEWKGLTGRQLNIDKPNPGEHRLEIAVSGQQSNGVYRVFEFKVLTPWYMTRWFYALLLMVFVVSTASFIYWRSRRIQAMNAVLKTQVALKTEQLQHQSRVLVGNNQQLRKAFKIRQSVLRELTEQALSHSHQFRLENASVMVRSAEKTDSLNKVRAIFDESGQRSSICPVANVLKFTLSAWKKELDSYGIHVELNMQAQHDHVIVDACNLDIIFNTILANAMRRLVRGQSLSITLDDDGTKLSVTFEDSGLPLPNMSDSHNDLTGETAVNQLDFSPSSLPYHIHNSGGELRPVERSGQNRIVIRWILSGAIDEPTTVLPSSDNRKNETLTVPAVTETRREKYESWKHQVTQLVAEQYSDPDFSTAVVSRSLFISERSFQRRFKSLFSITFTDYLTDVRMEKACEMLLQGEKVAEVAFACGFNDPSYFSQRFKLYFGLPPSKFAIMDGADA</sequence>
<dbReference type="Pfam" id="PF12833">
    <property type="entry name" value="HTH_18"/>
    <property type="match status" value="1"/>
</dbReference>
<dbReference type="Gene3D" id="2.130.10.10">
    <property type="entry name" value="YVTN repeat-like/Quinoprotein amine dehydrogenase"/>
    <property type="match status" value="2"/>
</dbReference>
<keyword evidence="7" id="KW-1185">Reference proteome</keyword>
<reference evidence="7" key="1">
    <citation type="submission" date="2016-10" db="EMBL/GenBank/DDBJ databases">
        <authorList>
            <person name="Varghese N."/>
            <person name="Submissions S."/>
        </authorList>
    </citation>
    <scope>NUCLEOTIDE SEQUENCE [LARGE SCALE GENOMIC DNA]</scope>
    <source>
        <strain evidence="7">CGMCC 1.7062</strain>
    </source>
</reference>
<name>A0A1H5URH0_9VIBR</name>
<gene>
    <name evidence="6" type="ORF">SAMN04488244_103298</name>
</gene>
<organism evidence="6 7">
    <name type="scientific">Vibrio hangzhouensis</name>
    <dbReference type="NCBI Taxonomy" id="462991"/>
    <lineage>
        <taxon>Bacteria</taxon>
        <taxon>Pseudomonadati</taxon>
        <taxon>Pseudomonadota</taxon>
        <taxon>Gammaproteobacteria</taxon>
        <taxon>Vibrionales</taxon>
        <taxon>Vibrionaceae</taxon>
        <taxon>Vibrio</taxon>
    </lineage>
</organism>
<keyword evidence="3" id="KW-0804">Transcription</keyword>
<keyword evidence="1" id="KW-0805">Transcription regulation</keyword>
<dbReference type="InterPro" id="IPR018062">
    <property type="entry name" value="HTH_AraC-typ_CS"/>
</dbReference>
<evidence type="ECO:0000313" key="6">
    <source>
        <dbReference type="EMBL" id="SEF77702.1"/>
    </source>
</evidence>
<evidence type="ECO:0000256" key="2">
    <source>
        <dbReference type="ARBA" id="ARBA00023125"/>
    </source>
</evidence>
<evidence type="ECO:0000259" key="5">
    <source>
        <dbReference type="PROSITE" id="PS01124"/>
    </source>
</evidence>
<dbReference type="InterPro" id="IPR020449">
    <property type="entry name" value="Tscrpt_reg_AraC-type_HTH"/>
</dbReference>
<dbReference type="SUPFAM" id="SSF46689">
    <property type="entry name" value="Homeodomain-like"/>
    <property type="match status" value="1"/>
</dbReference>
<dbReference type="GO" id="GO:0043565">
    <property type="term" value="F:sequence-specific DNA binding"/>
    <property type="evidence" value="ECO:0007669"/>
    <property type="project" value="InterPro"/>
</dbReference>
<dbReference type="PROSITE" id="PS00041">
    <property type="entry name" value="HTH_ARAC_FAMILY_1"/>
    <property type="match status" value="1"/>
</dbReference>
<accession>A0A1H5URH0</accession>
<dbReference type="SUPFAM" id="SSF63829">
    <property type="entry name" value="Calcium-dependent phosphotriesterase"/>
    <property type="match status" value="1"/>
</dbReference>